<dbReference type="Proteomes" id="UP000190409">
    <property type="component" value="Unassembled WGS sequence"/>
</dbReference>
<feature type="transmembrane region" description="Helical" evidence="6">
    <location>
        <begin position="178"/>
        <end position="198"/>
    </location>
</feature>
<gene>
    <name evidence="7" type="ORF">BWX42_00960</name>
</gene>
<keyword evidence="5 6" id="KW-0472">Membrane</keyword>
<dbReference type="SUPFAM" id="SSF103473">
    <property type="entry name" value="MFS general substrate transporter"/>
    <property type="match status" value="1"/>
</dbReference>
<name>A0A1S8KLG1_9LACT</name>
<evidence type="ECO:0000256" key="4">
    <source>
        <dbReference type="ARBA" id="ARBA00022989"/>
    </source>
</evidence>
<feature type="transmembrane region" description="Helical" evidence="6">
    <location>
        <begin position="321"/>
        <end position="343"/>
    </location>
</feature>
<evidence type="ECO:0000313" key="8">
    <source>
        <dbReference type="Proteomes" id="UP000190409"/>
    </source>
</evidence>
<dbReference type="InterPro" id="IPR011701">
    <property type="entry name" value="MFS"/>
</dbReference>
<dbReference type="InterPro" id="IPR036259">
    <property type="entry name" value="MFS_trans_sf"/>
</dbReference>
<feature type="transmembrane region" description="Helical" evidence="6">
    <location>
        <begin position="386"/>
        <end position="405"/>
    </location>
</feature>
<feature type="transmembrane region" description="Helical" evidence="6">
    <location>
        <begin position="263"/>
        <end position="281"/>
    </location>
</feature>
<feature type="transmembrane region" description="Helical" evidence="6">
    <location>
        <begin position="355"/>
        <end position="380"/>
    </location>
</feature>
<protein>
    <recommendedName>
        <fullName evidence="9">MFS transporter</fullName>
    </recommendedName>
</protein>
<evidence type="ECO:0008006" key="9">
    <source>
        <dbReference type="Google" id="ProtNLM"/>
    </source>
</evidence>
<reference evidence="7 8" key="1">
    <citation type="submission" date="2017-01" db="EMBL/GenBank/DDBJ databases">
        <title>Complete Genome Sequence of Dolosigranulum pigrum isolated from a Patient with interstitial lung disease.</title>
        <authorList>
            <person name="Mukhopadhyay R."/>
            <person name="Joaquin J."/>
            <person name="Hogue R."/>
            <person name="Fitzgerald S."/>
            <person name="Jospin G."/>
            <person name="Eisen J.A."/>
            <person name="Chaturvedi V."/>
        </authorList>
    </citation>
    <scope>NUCLEOTIDE SEQUENCE [LARGE SCALE GENOMIC DNA]</scope>
    <source>
        <strain evidence="7 8">15S00348</strain>
    </source>
</reference>
<feature type="transmembrane region" description="Helical" evidence="6">
    <location>
        <begin position="219"/>
        <end position="243"/>
    </location>
</feature>
<dbReference type="Gene3D" id="1.20.1250.20">
    <property type="entry name" value="MFS general substrate transporter like domains"/>
    <property type="match status" value="1"/>
</dbReference>
<feature type="transmembrane region" description="Helical" evidence="6">
    <location>
        <begin position="82"/>
        <end position="101"/>
    </location>
</feature>
<feature type="transmembrane region" description="Helical" evidence="6">
    <location>
        <begin position="107"/>
        <end position="126"/>
    </location>
</feature>
<sequence length="414" mass="46292">MVIYIEVYFIKNIGGENMFKKIMFSDVISTLLSSAIGIYIYWYAYDVSGNQFAISLIGASQLFAIFLSTVGGGLTDKFNKVTFIKCVILAKVSISLIVLVIDSMGVNLIISLMIYMFVTTVLNSLISPTMEAIVPILSKDEEELYRLNAWVNSYTQIFNIIGILLSAVFVAFFAFNHIVWIAVVLNLIAFVTIYKVELNEKENRNTENVLSNIKSGIKYIMATSYIKNLIPIALIMNFCFWSISLLLPKISIDSFGFLDSSYSFLKLFFALGGIAGGLYFAKYSETWKNKFKLFYSCLFLQSIFLVLIGINLRVFDGMLSYSLLLILWGSYAVVNTVMSIVYFGSIQKSVPEYIIGSVIGSILTIFSLVNPLAAIASGYLTKFMSAPTLIIVFSFLMLITSLLTVKVKDLNKAF</sequence>
<dbReference type="GO" id="GO:0005886">
    <property type="term" value="C:plasma membrane"/>
    <property type="evidence" value="ECO:0007669"/>
    <property type="project" value="UniProtKB-SubCell"/>
</dbReference>
<feature type="transmembrane region" description="Helical" evidence="6">
    <location>
        <begin position="147"/>
        <end position="172"/>
    </location>
</feature>
<evidence type="ECO:0000256" key="3">
    <source>
        <dbReference type="ARBA" id="ARBA00022692"/>
    </source>
</evidence>
<dbReference type="PANTHER" id="PTHR23513:SF6">
    <property type="entry name" value="MAJOR FACILITATOR SUPERFAMILY ASSOCIATED DOMAIN-CONTAINING PROTEIN"/>
    <property type="match status" value="1"/>
</dbReference>
<evidence type="ECO:0000256" key="5">
    <source>
        <dbReference type="ARBA" id="ARBA00023136"/>
    </source>
</evidence>
<dbReference type="CDD" id="cd06173">
    <property type="entry name" value="MFS_MefA_like"/>
    <property type="match status" value="1"/>
</dbReference>
<keyword evidence="2" id="KW-1003">Cell membrane</keyword>
<dbReference type="GO" id="GO:0022857">
    <property type="term" value="F:transmembrane transporter activity"/>
    <property type="evidence" value="ECO:0007669"/>
    <property type="project" value="InterPro"/>
</dbReference>
<feature type="transmembrane region" description="Helical" evidence="6">
    <location>
        <begin position="27"/>
        <end position="45"/>
    </location>
</feature>
<keyword evidence="3 6" id="KW-0812">Transmembrane</keyword>
<dbReference type="PANTHER" id="PTHR23513">
    <property type="entry name" value="INTEGRAL MEMBRANE EFFLUX PROTEIN-RELATED"/>
    <property type="match status" value="1"/>
</dbReference>
<organism evidence="7 8">
    <name type="scientific">Dolosigranulum pigrum</name>
    <dbReference type="NCBI Taxonomy" id="29394"/>
    <lineage>
        <taxon>Bacteria</taxon>
        <taxon>Bacillati</taxon>
        <taxon>Bacillota</taxon>
        <taxon>Bacilli</taxon>
        <taxon>Lactobacillales</taxon>
        <taxon>Carnobacteriaceae</taxon>
        <taxon>Dolosigranulum</taxon>
    </lineage>
</organism>
<feature type="transmembrane region" description="Helical" evidence="6">
    <location>
        <begin position="51"/>
        <end position="70"/>
    </location>
</feature>
<evidence type="ECO:0000256" key="6">
    <source>
        <dbReference type="SAM" id="Phobius"/>
    </source>
</evidence>
<proteinExistence type="predicted"/>
<comment type="caution">
    <text evidence="7">The sequence shown here is derived from an EMBL/GenBank/DDBJ whole genome shotgun (WGS) entry which is preliminary data.</text>
</comment>
<comment type="subcellular location">
    <subcellularLocation>
        <location evidence="1">Cell membrane</location>
        <topology evidence="1">Multi-pass membrane protein</topology>
    </subcellularLocation>
</comment>
<dbReference type="AlphaFoldDB" id="A0A1S8KLG1"/>
<evidence type="ECO:0000256" key="2">
    <source>
        <dbReference type="ARBA" id="ARBA00022475"/>
    </source>
</evidence>
<accession>A0A1S8KLG1</accession>
<keyword evidence="4 6" id="KW-1133">Transmembrane helix</keyword>
<dbReference type="EMBL" id="MUYF01000003">
    <property type="protein sequence ID" value="OOL80546.1"/>
    <property type="molecule type" value="Genomic_DNA"/>
</dbReference>
<evidence type="ECO:0000256" key="1">
    <source>
        <dbReference type="ARBA" id="ARBA00004651"/>
    </source>
</evidence>
<feature type="transmembrane region" description="Helical" evidence="6">
    <location>
        <begin position="293"/>
        <end position="315"/>
    </location>
</feature>
<dbReference type="Pfam" id="PF07690">
    <property type="entry name" value="MFS_1"/>
    <property type="match status" value="1"/>
</dbReference>
<evidence type="ECO:0000313" key="7">
    <source>
        <dbReference type="EMBL" id="OOL80546.1"/>
    </source>
</evidence>